<dbReference type="RefSeq" id="WP_130556644.1">
    <property type="nucleotide sequence ID" value="NZ_AP028947.1"/>
</dbReference>
<evidence type="ECO:0000313" key="3">
    <source>
        <dbReference type="Proteomes" id="UP001329151"/>
    </source>
</evidence>
<protein>
    <submittedName>
        <fullName evidence="2">Rhodanese-like domain-containing protein</fullName>
    </submittedName>
</protein>
<evidence type="ECO:0000313" key="2">
    <source>
        <dbReference type="EMBL" id="BET25835.1"/>
    </source>
</evidence>
<dbReference type="SUPFAM" id="SSF52821">
    <property type="entry name" value="Rhodanese/Cell cycle control phosphatase"/>
    <property type="match status" value="1"/>
</dbReference>
<dbReference type="EMBL" id="AP028947">
    <property type="protein sequence ID" value="BET25835.1"/>
    <property type="molecule type" value="Genomic_DNA"/>
</dbReference>
<sequence>MSKTAQQLLDLAKNRATEKELTYLGALTPREAWELLKADENAVLIDVRTDAELDWVGQVSFSEDRSFHVEWNNYPDGVRNPDFITQVADRVQTHQPVLFLCRSGARSHHAATLAAKHGFEFAINVLEGFEGDKNDEHQRSSLNGWRFSGLPWEQH</sequence>
<accession>A0AA86J6L7</accession>
<dbReference type="InterPro" id="IPR001763">
    <property type="entry name" value="Rhodanese-like_dom"/>
</dbReference>
<dbReference type="Pfam" id="PF00581">
    <property type="entry name" value="Rhodanese"/>
    <property type="match status" value="1"/>
</dbReference>
<dbReference type="CDD" id="cd01522">
    <property type="entry name" value="RHOD_1"/>
    <property type="match status" value="1"/>
</dbReference>
<dbReference type="AlphaFoldDB" id="A0AA86J6L7"/>
<organism evidence="2 3">
    <name type="scientific">Limnobacter thiooxidans</name>
    <dbReference type="NCBI Taxonomy" id="131080"/>
    <lineage>
        <taxon>Bacteria</taxon>
        <taxon>Pseudomonadati</taxon>
        <taxon>Pseudomonadota</taxon>
        <taxon>Betaproteobacteria</taxon>
        <taxon>Burkholderiales</taxon>
        <taxon>Burkholderiaceae</taxon>
        <taxon>Limnobacter</taxon>
    </lineage>
</organism>
<dbReference type="KEGG" id="lto:RGQ30_13360"/>
<proteinExistence type="predicted"/>
<dbReference type="SMART" id="SM00450">
    <property type="entry name" value="RHOD"/>
    <property type="match status" value="1"/>
</dbReference>
<keyword evidence="3" id="KW-1185">Reference proteome</keyword>
<dbReference type="Gene3D" id="3.40.250.10">
    <property type="entry name" value="Rhodanese-like domain"/>
    <property type="match status" value="1"/>
</dbReference>
<gene>
    <name evidence="2" type="ORF">RGQ30_13360</name>
</gene>
<dbReference type="InterPro" id="IPR036873">
    <property type="entry name" value="Rhodanese-like_dom_sf"/>
</dbReference>
<evidence type="ECO:0000259" key="1">
    <source>
        <dbReference type="PROSITE" id="PS50206"/>
    </source>
</evidence>
<dbReference type="PROSITE" id="PS50206">
    <property type="entry name" value="RHODANESE_3"/>
    <property type="match status" value="1"/>
</dbReference>
<name>A0AA86J6L7_9BURK</name>
<dbReference type="Proteomes" id="UP001329151">
    <property type="component" value="Chromosome"/>
</dbReference>
<feature type="domain" description="Rhodanese" evidence="1">
    <location>
        <begin position="38"/>
        <end position="141"/>
    </location>
</feature>
<reference evidence="2 3" key="1">
    <citation type="submission" date="2023-10" db="EMBL/GenBank/DDBJ databases">
        <title>Complete Genome Sequence of Limnobacter thiooxidans CS-K2T, Isolated from freshwater lake sediments in Bavaria, Germany.</title>
        <authorList>
            <person name="Naruki M."/>
            <person name="Watanabe A."/>
            <person name="Warashina T."/>
            <person name="Morita T."/>
            <person name="Arakawa K."/>
        </authorList>
    </citation>
    <scope>NUCLEOTIDE SEQUENCE [LARGE SCALE GENOMIC DNA]</scope>
    <source>
        <strain evidence="2 3">CS-K2</strain>
    </source>
</reference>